<keyword evidence="5" id="KW-1185">Reference proteome</keyword>
<accession>A0A814I9B4</accession>
<dbReference type="Proteomes" id="UP000681722">
    <property type="component" value="Unassembled WGS sequence"/>
</dbReference>
<sequence>MIPRSSHRVETYGQLISPRKTYNHTTISNICEWFEVDVSDGNKNIISGRIQYHTVKKKSDLESWRKCNTQRRETDYSDVVLNKSDLYQRSEPPKSASKNFEDLEYRQKRRRLSTLNEIFLDDFSDSNNILINRLLGYLLYQRNYNDHKHLAKLGEELFNTGTVETKSSLNLDQTIALKYNLNLSTHDTDFIKSFLHEHVHIPNRNKIREFGKRLVPTINPYRDKKGIAVEQREETTVLP</sequence>
<dbReference type="EMBL" id="CAJOBC010003566">
    <property type="protein sequence ID" value="CAF3790222.1"/>
    <property type="molecule type" value="Genomic_DNA"/>
</dbReference>
<dbReference type="EMBL" id="CAJNOQ010003566">
    <property type="protein sequence ID" value="CAF1018720.1"/>
    <property type="molecule type" value="Genomic_DNA"/>
</dbReference>
<dbReference type="EMBL" id="CAJOBA010002211">
    <property type="protein sequence ID" value="CAF3635140.1"/>
    <property type="molecule type" value="Genomic_DNA"/>
</dbReference>
<protein>
    <submittedName>
        <fullName evidence="2">Uncharacterized protein</fullName>
    </submittedName>
</protein>
<dbReference type="Proteomes" id="UP000663829">
    <property type="component" value="Unassembled WGS sequence"/>
</dbReference>
<comment type="caution">
    <text evidence="2">The sequence shown here is derived from an EMBL/GenBank/DDBJ whole genome shotgun (WGS) entry which is preliminary data.</text>
</comment>
<proteinExistence type="predicted"/>
<dbReference type="Proteomes" id="UP000677228">
    <property type="component" value="Unassembled WGS sequence"/>
</dbReference>
<gene>
    <name evidence="2" type="ORF">GPM918_LOCUS14663</name>
    <name evidence="1" type="ORF">OVA965_LOCUS7086</name>
    <name evidence="4" type="ORF">SRO942_LOCUS14663</name>
    <name evidence="3" type="ORF">TMI583_LOCUS7082</name>
</gene>
<dbReference type="AlphaFoldDB" id="A0A814I9B4"/>
<reference evidence="2" key="1">
    <citation type="submission" date="2021-02" db="EMBL/GenBank/DDBJ databases">
        <authorList>
            <person name="Nowell W R."/>
        </authorList>
    </citation>
    <scope>NUCLEOTIDE SEQUENCE</scope>
</reference>
<name>A0A814I9B4_9BILA</name>
<organism evidence="2 5">
    <name type="scientific">Didymodactylos carnosus</name>
    <dbReference type="NCBI Taxonomy" id="1234261"/>
    <lineage>
        <taxon>Eukaryota</taxon>
        <taxon>Metazoa</taxon>
        <taxon>Spiralia</taxon>
        <taxon>Gnathifera</taxon>
        <taxon>Rotifera</taxon>
        <taxon>Eurotatoria</taxon>
        <taxon>Bdelloidea</taxon>
        <taxon>Philodinida</taxon>
        <taxon>Philodinidae</taxon>
        <taxon>Didymodactylos</taxon>
    </lineage>
</organism>
<evidence type="ECO:0000313" key="3">
    <source>
        <dbReference type="EMBL" id="CAF3635140.1"/>
    </source>
</evidence>
<evidence type="ECO:0000313" key="1">
    <source>
        <dbReference type="EMBL" id="CAF0849880.1"/>
    </source>
</evidence>
<evidence type="ECO:0000313" key="4">
    <source>
        <dbReference type="EMBL" id="CAF3790222.1"/>
    </source>
</evidence>
<evidence type="ECO:0000313" key="5">
    <source>
        <dbReference type="Proteomes" id="UP000663829"/>
    </source>
</evidence>
<dbReference type="EMBL" id="CAJNOK010002211">
    <property type="protein sequence ID" value="CAF0849880.1"/>
    <property type="molecule type" value="Genomic_DNA"/>
</dbReference>
<dbReference type="Proteomes" id="UP000682733">
    <property type="component" value="Unassembled WGS sequence"/>
</dbReference>
<evidence type="ECO:0000313" key="2">
    <source>
        <dbReference type="EMBL" id="CAF1018720.1"/>
    </source>
</evidence>